<keyword evidence="4" id="KW-0479">Metal-binding</keyword>
<dbReference type="Pfam" id="PF01501">
    <property type="entry name" value="Glyco_transf_8"/>
    <property type="match status" value="1"/>
</dbReference>
<evidence type="ECO:0008006" key="7">
    <source>
        <dbReference type="Google" id="ProtNLM"/>
    </source>
</evidence>
<sequence length="154" mass="16495">LNYARFFLGDVLKNVRGKVLYLDTDTIVHGDVAELVDAALAGGAPAVAAVPRGDGRKLRLAPSVTTDPAARAALSARGVGVNTTQRRRPQTFIDDFNAGVVVVDLAEWDARNLTATTLEWMALNLAHGLYTKGSNPPLVLAVAGDFERLDARWN</sequence>
<keyword evidence="6" id="KW-1185">Reference proteome</keyword>
<dbReference type="Proteomes" id="UP000002729">
    <property type="component" value="Unassembled WGS sequence"/>
</dbReference>
<keyword evidence="2" id="KW-0328">Glycosyltransferase</keyword>
<dbReference type="PANTHER" id="PTHR13778">
    <property type="entry name" value="GLYCOSYLTRANSFERASE 8 DOMAIN-CONTAINING PROTEIN"/>
    <property type="match status" value="1"/>
</dbReference>
<feature type="non-terminal residue" evidence="5">
    <location>
        <position position="154"/>
    </location>
</feature>
<keyword evidence="3" id="KW-0808">Transferase</keyword>
<dbReference type="EMBL" id="GL833129">
    <property type="protein sequence ID" value="EGB07958.1"/>
    <property type="molecule type" value="Genomic_DNA"/>
</dbReference>
<evidence type="ECO:0000313" key="6">
    <source>
        <dbReference type="Proteomes" id="UP000002729"/>
    </source>
</evidence>
<reference evidence="5 6" key="1">
    <citation type="journal article" date="2011" name="Proc. Natl. Acad. Sci. U.S.A.">
        <title>Niche of harmful alga Aureococcus anophagefferens revealed through ecogenomics.</title>
        <authorList>
            <person name="Gobler C.J."/>
            <person name="Berry D.L."/>
            <person name="Dyhrman S.T."/>
            <person name="Wilhelm S.W."/>
            <person name="Salamov A."/>
            <person name="Lobanov A.V."/>
            <person name="Zhang Y."/>
            <person name="Collier J.L."/>
            <person name="Wurch L.L."/>
            <person name="Kustka A.B."/>
            <person name="Dill B.D."/>
            <person name="Shah M."/>
            <person name="VerBerkmoes N.C."/>
            <person name="Kuo A."/>
            <person name="Terry A."/>
            <person name="Pangilinan J."/>
            <person name="Lindquist E.A."/>
            <person name="Lucas S."/>
            <person name="Paulsen I.T."/>
            <person name="Hattenrath-Lehmann T.K."/>
            <person name="Talmage S.C."/>
            <person name="Walker E.A."/>
            <person name="Koch F."/>
            <person name="Burson A.M."/>
            <person name="Marcoval M.A."/>
            <person name="Tang Y.Z."/>
            <person name="Lecleir G.R."/>
            <person name="Coyne K.J."/>
            <person name="Berg G.M."/>
            <person name="Bertrand E.M."/>
            <person name="Saito M.A."/>
            <person name="Gladyshev V.N."/>
            <person name="Grigoriev I.V."/>
        </authorList>
    </citation>
    <scope>NUCLEOTIDE SEQUENCE [LARGE SCALE GENOMIC DNA]</scope>
    <source>
        <strain evidence="6">CCMP 1984</strain>
    </source>
</reference>
<dbReference type="SUPFAM" id="SSF53448">
    <property type="entry name" value="Nucleotide-diphospho-sugar transferases"/>
    <property type="match status" value="1"/>
</dbReference>
<dbReference type="KEGG" id="aaf:AURANDRAFT_3806"/>
<evidence type="ECO:0000256" key="1">
    <source>
        <dbReference type="ARBA" id="ARBA00006351"/>
    </source>
</evidence>
<dbReference type="eggNOG" id="ENOG502QTN8">
    <property type="taxonomic scope" value="Eukaryota"/>
</dbReference>
<gene>
    <name evidence="5" type="ORF">AURANDRAFT_3806</name>
</gene>
<dbReference type="GO" id="GO:0046872">
    <property type="term" value="F:metal ion binding"/>
    <property type="evidence" value="ECO:0007669"/>
    <property type="project" value="UniProtKB-KW"/>
</dbReference>
<dbReference type="InterPro" id="IPR029044">
    <property type="entry name" value="Nucleotide-diphossugar_trans"/>
</dbReference>
<dbReference type="GO" id="GO:0005794">
    <property type="term" value="C:Golgi apparatus"/>
    <property type="evidence" value="ECO:0007669"/>
    <property type="project" value="TreeGrafter"/>
</dbReference>
<proteinExistence type="inferred from homology"/>
<dbReference type="OrthoDB" id="411524at2759"/>
<feature type="non-terminal residue" evidence="5">
    <location>
        <position position="1"/>
    </location>
</feature>
<dbReference type="InterPro" id="IPR002495">
    <property type="entry name" value="Glyco_trans_8"/>
</dbReference>
<organism evidence="6">
    <name type="scientific">Aureococcus anophagefferens</name>
    <name type="common">Harmful bloom alga</name>
    <dbReference type="NCBI Taxonomy" id="44056"/>
    <lineage>
        <taxon>Eukaryota</taxon>
        <taxon>Sar</taxon>
        <taxon>Stramenopiles</taxon>
        <taxon>Ochrophyta</taxon>
        <taxon>Pelagophyceae</taxon>
        <taxon>Pelagomonadales</taxon>
        <taxon>Pelagomonadaceae</taxon>
        <taxon>Aureococcus</taxon>
    </lineage>
</organism>
<comment type="similarity">
    <text evidence="1">Belongs to the glycosyltransferase 8 family.</text>
</comment>
<dbReference type="RefSeq" id="XP_009037176.1">
    <property type="nucleotide sequence ID" value="XM_009038928.1"/>
</dbReference>
<dbReference type="OMA" id="HEHALWD"/>
<evidence type="ECO:0000256" key="2">
    <source>
        <dbReference type="ARBA" id="ARBA00022676"/>
    </source>
</evidence>
<name>F0YAM1_AURAN</name>
<dbReference type="GO" id="GO:0016757">
    <property type="term" value="F:glycosyltransferase activity"/>
    <property type="evidence" value="ECO:0007669"/>
    <property type="project" value="UniProtKB-KW"/>
</dbReference>
<dbReference type="PANTHER" id="PTHR13778:SF47">
    <property type="entry name" value="LIPOPOLYSACCHARIDE 1,3-GALACTOSYLTRANSFERASE"/>
    <property type="match status" value="1"/>
</dbReference>
<dbReference type="InterPro" id="IPR050748">
    <property type="entry name" value="Glycosyltrans_8_dom-fam"/>
</dbReference>
<dbReference type="GeneID" id="20221834"/>
<dbReference type="Gene3D" id="3.90.550.10">
    <property type="entry name" value="Spore Coat Polysaccharide Biosynthesis Protein SpsA, Chain A"/>
    <property type="match status" value="1"/>
</dbReference>
<evidence type="ECO:0000256" key="3">
    <source>
        <dbReference type="ARBA" id="ARBA00022679"/>
    </source>
</evidence>
<accession>F0YAM1</accession>
<protein>
    <recommendedName>
        <fullName evidence="7">Hexosyltransferase</fullName>
    </recommendedName>
</protein>
<evidence type="ECO:0000256" key="4">
    <source>
        <dbReference type="ARBA" id="ARBA00022723"/>
    </source>
</evidence>
<dbReference type="AlphaFoldDB" id="F0YAM1"/>
<evidence type="ECO:0000313" key="5">
    <source>
        <dbReference type="EMBL" id="EGB07958.1"/>
    </source>
</evidence>
<dbReference type="InParanoid" id="F0YAM1"/>